<accession>A0A5K7ZL04</accession>
<dbReference type="Proteomes" id="UP000425960">
    <property type="component" value="Chromosome"/>
</dbReference>
<dbReference type="Pfam" id="PF02604">
    <property type="entry name" value="PhdYeFM_antitox"/>
    <property type="match status" value="1"/>
</dbReference>
<reference evidence="3 4" key="1">
    <citation type="submission" date="2019-11" db="EMBL/GenBank/DDBJ databases">
        <title>Comparative genomics of hydrocarbon-degrading Desulfosarcina strains.</title>
        <authorList>
            <person name="Watanabe M."/>
            <person name="Kojima H."/>
            <person name="Fukui M."/>
        </authorList>
    </citation>
    <scope>NUCLEOTIDE SEQUENCE [LARGE SCALE GENOMIC DNA]</scope>
    <source>
        <strain evidence="3 4">28bB2T</strain>
    </source>
</reference>
<dbReference type="Gene3D" id="3.40.1620.10">
    <property type="entry name" value="YefM-like domain"/>
    <property type="match status" value="1"/>
</dbReference>
<name>A0A5K7ZL04_9BACT</name>
<protein>
    <recommendedName>
        <fullName evidence="2">Antitoxin</fullName>
    </recommendedName>
</protein>
<dbReference type="InterPro" id="IPR036165">
    <property type="entry name" value="YefM-like_sf"/>
</dbReference>
<dbReference type="InterPro" id="IPR006442">
    <property type="entry name" value="Antitoxin_Phd/YefM"/>
</dbReference>
<dbReference type="EMBL" id="AP021876">
    <property type="protein sequence ID" value="BBO81726.1"/>
    <property type="molecule type" value="Genomic_DNA"/>
</dbReference>
<gene>
    <name evidence="3" type="ORF">DSCO28_22920</name>
</gene>
<dbReference type="AlphaFoldDB" id="A0A5K7ZL04"/>
<evidence type="ECO:0000256" key="1">
    <source>
        <dbReference type="ARBA" id="ARBA00009981"/>
    </source>
</evidence>
<comment type="function">
    <text evidence="2">Antitoxin component of a type II toxin-antitoxin (TA) system.</text>
</comment>
<sequence length="79" mass="8951">MDVTATEFKRKLGQYLDEAERNPVIIKKSGREKSVLLSIDEYNRLMALEDAYWAQQAKQAEAGGYLGEAETDNLLKRTA</sequence>
<comment type="similarity">
    <text evidence="1 2">Belongs to the phD/YefM antitoxin family.</text>
</comment>
<dbReference type="RefSeq" id="WP_162458871.1">
    <property type="nucleotide sequence ID" value="NZ_AP021876.1"/>
</dbReference>
<dbReference type="SUPFAM" id="SSF143120">
    <property type="entry name" value="YefM-like"/>
    <property type="match status" value="1"/>
</dbReference>
<organism evidence="3 4">
    <name type="scientific">Desulfosarcina ovata subsp. sediminis</name>
    <dbReference type="NCBI Taxonomy" id="885957"/>
    <lineage>
        <taxon>Bacteria</taxon>
        <taxon>Pseudomonadati</taxon>
        <taxon>Thermodesulfobacteriota</taxon>
        <taxon>Desulfobacteria</taxon>
        <taxon>Desulfobacterales</taxon>
        <taxon>Desulfosarcinaceae</taxon>
        <taxon>Desulfosarcina</taxon>
    </lineage>
</organism>
<evidence type="ECO:0000313" key="3">
    <source>
        <dbReference type="EMBL" id="BBO81726.1"/>
    </source>
</evidence>
<evidence type="ECO:0000256" key="2">
    <source>
        <dbReference type="RuleBase" id="RU362080"/>
    </source>
</evidence>
<evidence type="ECO:0000313" key="4">
    <source>
        <dbReference type="Proteomes" id="UP000425960"/>
    </source>
</evidence>
<proteinExistence type="inferred from homology"/>
<dbReference type="KEGG" id="dov:DSCO28_22920"/>
<dbReference type="NCBIfam" id="TIGR01552">
    <property type="entry name" value="phd_fam"/>
    <property type="match status" value="1"/>
</dbReference>